<feature type="region of interest" description="Disordered" evidence="1">
    <location>
        <begin position="1"/>
        <end position="29"/>
    </location>
</feature>
<accession>A0A016W3D6</accession>
<dbReference type="Proteomes" id="UP000024635">
    <property type="component" value="Unassembled WGS sequence"/>
</dbReference>
<evidence type="ECO:0000313" key="2">
    <source>
        <dbReference type="EMBL" id="EYC33812.1"/>
    </source>
</evidence>
<sequence>MGGMTLHRGEGARRARKATDEGRASTAAVGVRRGLRVEITLCKRSTSKATVRRFLKVEKNLETGPTL</sequence>
<name>A0A016W3D6_9BILA</name>
<comment type="caution">
    <text evidence="2">The sequence shown here is derived from an EMBL/GenBank/DDBJ whole genome shotgun (WGS) entry which is preliminary data.</text>
</comment>
<dbReference type="AlphaFoldDB" id="A0A016W3D6"/>
<evidence type="ECO:0000256" key="1">
    <source>
        <dbReference type="SAM" id="MobiDB-lite"/>
    </source>
</evidence>
<proteinExistence type="predicted"/>
<organism evidence="2 3">
    <name type="scientific">Ancylostoma ceylanicum</name>
    <dbReference type="NCBI Taxonomy" id="53326"/>
    <lineage>
        <taxon>Eukaryota</taxon>
        <taxon>Metazoa</taxon>
        <taxon>Ecdysozoa</taxon>
        <taxon>Nematoda</taxon>
        <taxon>Chromadorea</taxon>
        <taxon>Rhabditida</taxon>
        <taxon>Rhabditina</taxon>
        <taxon>Rhabditomorpha</taxon>
        <taxon>Strongyloidea</taxon>
        <taxon>Ancylostomatidae</taxon>
        <taxon>Ancylostomatinae</taxon>
        <taxon>Ancylostoma</taxon>
    </lineage>
</organism>
<feature type="compositionally biased region" description="Basic and acidic residues" evidence="1">
    <location>
        <begin position="7"/>
        <end position="23"/>
    </location>
</feature>
<gene>
    <name evidence="2" type="primary">Acey_s0001.g103</name>
    <name evidence="2" type="ORF">Y032_0001g103</name>
</gene>
<reference evidence="3" key="1">
    <citation type="journal article" date="2015" name="Nat. Genet.">
        <title>The genome and transcriptome of the zoonotic hookworm Ancylostoma ceylanicum identify infection-specific gene families.</title>
        <authorList>
            <person name="Schwarz E.M."/>
            <person name="Hu Y."/>
            <person name="Antoshechkin I."/>
            <person name="Miller M.M."/>
            <person name="Sternberg P.W."/>
            <person name="Aroian R.V."/>
        </authorList>
    </citation>
    <scope>NUCLEOTIDE SEQUENCE</scope>
    <source>
        <strain evidence="3">HY135</strain>
    </source>
</reference>
<dbReference type="EMBL" id="JARK01001337">
    <property type="protein sequence ID" value="EYC33812.1"/>
    <property type="molecule type" value="Genomic_DNA"/>
</dbReference>
<evidence type="ECO:0000313" key="3">
    <source>
        <dbReference type="Proteomes" id="UP000024635"/>
    </source>
</evidence>
<protein>
    <submittedName>
        <fullName evidence="2">Uncharacterized protein</fullName>
    </submittedName>
</protein>
<keyword evidence="3" id="KW-1185">Reference proteome</keyword>